<keyword evidence="1" id="KW-0808">Transferase</keyword>
<dbReference type="PANTHER" id="PTHR34081:SF1">
    <property type="entry name" value="MALECTIN, LEUCINE-RICH REPEAT DOMAIN, L DOMAIN-LIKE PROTEIN-RELATED"/>
    <property type="match status" value="1"/>
</dbReference>
<keyword evidence="1" id="KW-0675">Receptor</keyword>
<evidence type="ECO:0000313" key="1">
    <source>
        <dbReference type="EMBL" id="JAV01532.1"/>
    </source>
</evidence>
<sequence length="97" mass="10590">MKNNLTELFPCAVPIKCRKYQRSLHINCGGESVSITNSSGKITYQADNSEIKAATNLHFKNWGISSTGDFADDAIDDDVYIISTSLTPSGDSPYLAR</sequence>
<reference evidence="1" key="1">
    <citation type="submission" date="2016-07" db="EMBL/GenBank/DDBJ databases">
        <title>De novo transcriptome assembly of four accessions of the metal hyperaccumulator plant Noccaea caerulescens.</title>
        <authorList>
            <person name="Blande D."/>
            <person name="Halimaa P."/>
            <person name="Tervahauta A.I."/>
            <person name="Aarts M.G."/>
            <person name="Karenlampi S.O."/>
        </authorList>
    </citation>
    <scope>NUCLEOTIDE SEQUENCE</scope>
</reference>
<dbReference type="PANTHER" id="PTHR34081">
    <property type="entry name" value="MALECTIN DOMAIN-CONTAINING PROTEIN"/>
    <property type="match status" value="1"/>
</dbReference>
<organism evidence="1">
    <name type="scientific">Noccaea caerulescens</name>
    <name type="common">Alpine penny-cress</name>
    <name type="synonym">Thlaspi caerulescens</name>
    <dbReference type="NCBI Taxonomy" id="107243"/>
    <lineage>
        <taxon>Eukaryota</taxon>
        <taxon>Viridiplantae</taxon>
        <taxon>Streptophyta</taxon>
        <taxon>Embryophyta</taxon>
        <taxon>Tracheophyta</taxon>
        <taxon>Spermatophyta</taxon>
        <taxon>Magnoliopsida</taxon>
        <taxon>eudicotyledons</taxon>
        <taxon>Gunneridae</taxon>
        <taxon>Pentapetalae</taxon>
        <taxon>rosids</taxon>
        <taxon>malvids</taxon>
        <taxon>Brassicales</taxon>
        <taxon>Brassicaceae</taxon>
        <taxon>Coluteocarpeae</taxon>
        <taxon>Noccaea</taxon>
    </lineage>
</organism>
<dbReference type="EMBL" id="GEVM01004407">
    <property type="protein sequence ID" value="JAV01532.1"/>
    <property type="molecule type" value="Transcribed_RNA"/>
</dbReference>
<protein>
    <submittedName>
        <fullName evidence="1">Putative LRR receptor-like serine/threonine-protein kinase</fullName>
    </submittedName>
</protein>
<proteinExistence type="predicted"/>
<gene>
    <name evidence="1" type="ORF">MP_TR7931_c5_g1_i1_g.24955</name>
</gene>
<name>A0A1J3KA15_NOCCA</name>
<dbReference type="GO" id="GO:0016301">
    <property type="term" value="F:kinase activity"/>
    <property type="evidence" value="ECO:0007669"/>
    <property type="project" value="UniProtKB-KW"/>
</dbReference>
<accession>A0A1J3KA15</accession>
<dbReference type="AlphaFoldDB" id="A0A1J3KA15"/>
<keyword evidence="1" id="KW-0418">Kinase</keyword>